<keyword evidence="2" id="KW-1185">Reference proteome</keyword>
<dbReference type="GO" id="GO:0030991">
    <property type="term" value="C:intraciliary transport particle A"/>
    <property type="evidence" value="ECO:0007669"/>
    <property type="project" value="InterPro"/>
</dbReference>
<evidence type="ECO:0000256" key="1">
    <source>
        <dbReference type="SAM" id="MobiDB-lite"/>
    </source>
</evidence>
<sequence length="271" mass="29841">MTENGIDSKPKIRGYSARGRRKALESSQELAATQGVRAPGGDIPDELNDLEANDLNIRVKDRGSEEAPKKGRTGALFKGSLTEPQGSGIKSLFNKEAAAGAASELKETIKRPLSGLFRRPGSRAGGRKDEDKDDKDQIPQVEDKGATQGNNSNERFEFTNTSRRHSQAPIVNSDWEATAKAPHLPKQQFHSVFQIDALGAKHPHLSKMDDIDISLLMRYTCLEDEVHDEESPWNWDYLFATICAEMKEEWGIGGHGGGEADGEFLADELPR</sequence>
<feature type="compositionally biased region" description="Basic and acidic residues" evidence="1">
    <location>
        <begin position="1"/>
        <end position="10"/>
    </location>
</feature>
<dbReference type="WBParaSite" id="MBELARI_LOCUS19517">
    <property type="protein sequence ID" value="MBELARI_LOCUS19517"/>
    <property type="gene ID" value="MBELARI_LOCUS19517"/>
</dbReference>
<name>A0AAF3EZ74_9BILA</name>
<feature type="compositionally biased region" description="Acidic residues" evidence="1">
    <location>
        <begin position="43"/>
        <end position="52"/>
    </location>
</feature>
<feature type="compositionally biased region" description="Basic and acidic residues" evidence="1">
    <location>
        <begin position="57"/>
        <end position="69"/>
    </location>
</feature>
<proteinExistence type="predicted"/>
<dbReference type="Proteomes" id="UP000887575">
    <property type="component" value="Unassembled WGS sequence"/>
</dbReference>
<feature type="compositionally biased region" description="Polar residues" evidence="1">
    <location>
        <begin position="147"/>
        <end position="161"/>
    </location>
</feature>
<protein>
    <submittedName>
        <fullName evidence="3">Intraflagellar transport 43</fullName>
    </submittedName>
</protein>
<reference evidence="3" key="1">
    <citation type="submission" date="2024-02" db="UniProtKB">
        <authorList>
            <consortium name="WormBaseParasite"/>
        </authorList>
    </citation>
    <scope>IDENTIFICATION</scope>
</reference>
<evidence type="ECO:0000313" key="3">
    <source>
        <dbReference type="WBParaSite" id="MBELARI_LOCUS19517"/>
    </source>
</evidence>
<feature type="region of interest" description="Disordered" evidence="1">
    <location>
        <begin position="112"/>
        <end position="167"/>
    </location>
</feature>
<dbReference type="Pfam" id="PF15305">
    <property type="entry name" value="IFT43"/>
    <property type="match status" value="1"/>
</dbReference>
<dbReference type="InterPro" id="IPR029302">
    <property type="entry name" value="IFT43"/>
</dbReference>
<organism evidence="2 3">
    <name type="scientific">Mesorhabditis belari</name>
    <dbReference type="NCBI Taxonomy" id="2138241"/>
    <lineage>
        <taxon>Eukaryota</taxon>
        <taxon>Metazoa</taxon>
        <taxon>Ecdysozoa</taxon>
        <taxon>Nematoda</taxon>
        <taxon>Chromadorea</taxon>
        <taxon>Rhabditida</taxon>
        <taxon>Rhabditina</taxon>
        <taxon>Rhabditomorpha</taxon>
        <taxon>Rhabditoidea</taxon>
        <taxon>Rhabditidae</taxon>
        <taxon>Mesorhabditinae</taxon>
        <taxon>Mesorhabditis</taxon>
    </lineage>
</organism>
<accession>A0AAF3EZ74</accession>
<feature type="region of interest" description="Disordered" evidence="1">
    <location>
        <begin position="1"/>
        <end position="88"/>
    </location>
</feature>
<dbReference type="AlphaFoldDB" id="A0AAF3EZ74"/>
<evidence type="ECO:0000313" key="2">
    <source>
        <dbReference type="Proteomes" id="UP000887575"/>
    </source>
</evidence>
<feature type="compositionally biased region" description="Basic and acidic residues" evidence="1">
    <location>
        <begin position="126"/>
        <end position="145"/>
    </location>
</feature>